<dbReference type="VEuPathDB" id="FungiDB:BCV72DRAFT_281364"/>
<name>A0A1X0QQR6_RHIZD</name>
<dbReference type="EMBL" id="KV922075">
    <property type="protein sequence ID" value="ORE02081.1"/>
    <property type="molecule type" value="Genomic_DNA"/>
</dbReference>
<protein>
    <submittedName>
        <fullName evidence="1">Uncharacterized protein</fullName>
    </submittedName>
</protein>
<organism evidence="1">
    <name type="scientific">Rhizopus microsporus var. microsporus</name>
    <dbReference type="NCBI Taxonomy" id="86635"/>
    <lineage>
        <taxon>Eukaryota</taxon>
        <taxon>Fungi</taxon>
        <taxon>Fungi incertae sedis</taxon>
        <taxon>Mucoromycota</taxon>
        <taxon>Mucoromycotina</taxon>
        <taxon>Mucoromycetes</taxon>
        <taxon>Mucorales</taxon>
        <taxon>Mucorineae</taxon>
        <taxon>Rhizopodaceae</taxon>
        <taxon>Rhizopus</taxon>
    </lineage>
</organism>
<accession>A0A1X0QQR6</accession>
<dbReference type="OrthoDB" id="2257766at2759"/>
<dbReference type="AlphaFoldDB" id="A0A1X0QQR6"/>
<reference evidence="1" key="1">
    <citation type="journal article" date="2016" name="Proc. Natl. Acad. Sci. U.S.A.">
        <title>Lipid metabolic changes in an early divergent fungus govern the establishment of a mutualistic symbiosis with endobacteria.</title>
        <authorList>
            <person name="Lastovetsky O.A."/>
            <person name="Gaspar M.L."/>
            <person name="Mondo S.J."/>
            <person name="LaButti K.M."/>
            <person name="Sandor L."/>
            <person name="Grigoriev I.V."/>
            <person name="Henry S.A."/>
            <person name="Pawlowska T.E."/>
        </authorList>
    </citation>
    <scope>NUCLEOTIDE SEQUENCE [LARGE SCALE GENOMIC DNA]</scope>
    <source>
        <strain evidence="1">ATCC 52814</strain>
    </source>
</reference>
<gene>
    <name evidence="1" type="ORF">BCV72DRAFT_281364</name>
</gene>
<dbReference type="Proteomes" id="UP000242414">
    <property type="component" value="Unassembled WGS sequence"/>
</dbReference>
<sequence length="145" mass="16543">MISAYLSNGCAPAKSIQPKTASRWLEGIMHDPEISTNKFKSHSLWSAENTKEVSLGVPIERVKLHANWSLTNNTFEDYYYRPRNRHKRGSDIANIVFGEVTKNITTSEVRVEAMAIVGRAYHNGYVAETKTKDAVVPLPWYRRLF</sequence>
<proteinExistence type="predicted"/>
<evidence type="ECO:0000313" key="1">
    <source>
        <dbReference type="EMBL" id="ORE02081.1"/>
    </source>
</evidence>